<dbReference type="InterPro" id="IPR002347">
    <property type="entry name" value="SDR_fam"/>
</dbReference>
<dbReference type="SUPFAM" id="SSF51735">
    <property type="entry name" value="NAD(P)-binding Rossmann-fold domains"/>
    <property type="match status" value="1"/>
</dbReference>
<dbReference type="InParanoid" id="A0A1B7NB24"/>
<evidence type="ECO:0000313" key="2">
    <source>
        <dbReference type="Proteomes" id="UP000092154"/>
    </source>
</evidence>
<gene>
    <name evidence="1" type="ORF">K503DRAFT_767073</name>
</gene>
<dbReference type="EMBL" id="KV448164">
    <property type="protein sequence ID" value="OAX42087.1"/>
    <property type="molecule type" value="Genomic_DNA"/>
</dbReference>
<name>A0A1B7NB24_9AGAM</name>
<dbReference type="Pfam" id="PF00106">
    <property type="entry name" value="adh_short"/>
    <property type="match status" value="1"/>
</dbReference>
<sequence length="264" mass="28634">MSSYAITGAARGIGFEFVNQLSTDPENTVFALVRSKTTADRLVALGRPNVHILEADITNTNGLKYAAAEVARITGSSLDYLINNAGFVESERDGLTLESYSSEELLTKDLLDSFKVNVVGVIHTINIFLPLLKNGKAKKVVTISSGVGDLDLTIGFEIATFAPYSISKAAVNMANAKYAAQYKSEGFVFLAISPGVVDTSTRPPTADELERFNVMIGKLRKVYPDFTGPITPETSVRMQLEVINRTTVDDTGAFISHKGNKEWL</sequence>
<dbReference type="Gene3D" id="3.40.50.720">
    <property type="entry name" value="NAD(P)-binding Rossmann-like Domain"/>
    <property type="match status" value="1"/>
</dbReference>
<dbReference type="InterPro" id="IPR052184">
    <property type="entry name" value="SDR_enzymes"/>
</dbReference>
<protein>
    <submittedName>
        <fullName evidence="1">NAD(P)-binding protein</fullName>
    </submittedName>
</protein>
<dbReference type="CDD" id="cd05325">
    <property type="entry name" value="carb_red_sniffer_like_SDR_c"/>
    <property type="match status" value="1"/>
</dbReference>
<dbReference type="GO" id="GO:0016616">
    <property type="term" value="F:oxidoreductase activity, acting on the CH-OH group of donors, NAD or NADP as acceptor"/>
    <property type="evidence" value="ECO:0007669"/>
    <property type="project" value="TreeGrafter"/>
</dbReference>
<dbReference type="PANTHER" id="PTHR45458">
    <property type="entry name" value="SHORT-CHAIN DEHYDROGENASE/REDUCTASE SDR"/>
    <property type="match status" value="1"/>
</dbReference>
<keyword evidence="2" id="KW-1185">Reference proteome</keyword>
<proteinExistence type="predicted"/>
<dbReference type="Proteomes" id="UP000092154">
    <property type="component" value="Unassembled WGS sequence"/>
</dbReference>
<organism evidence="1 2">
    <name type="scientific">Rhizopogon vinicolor AM-OR11-026</name>
    <dbReference type="NCBI Taxonomy" id="1314800"/>
    <lineage>
        <taxon>Eukaryota</taxon>
        <taxon>Fungi</taxon>
        <taxon>Dikarya</taxon>
        <taxon>Basidiomycota</taxon>
        <taxon>Agaricomycotina</taxon>
        <taxon>Agaricomycetes</taxon>
        <taxon>Agaricomycetidae</taxon>
        <taxon>Boletales</taxon>
        <taxon>Suillineae</taxon>
        <taxon>Rhizopogonaceae</taxon>
        <taxon>Rhizopogon</taxon>
    </lineage>
</organism>
<dbReference type="PRINTS" id="PR00081">
    <property type="entry name" value="GDHRDH"/>
</dbReference>
<evidence type="ECO:0000313" key="1">
    <source>
        <dbReference type="EMBL" id="OAX42087.1"/>
    </source>
</evidence>
<dbReference type="AlphaFoldDB" id="A0A1B7NB24"/>
<reference evidence="1 2" key="1">
    <citation type="submission" date="2016-06" db="EMBL/GenBank/DDBJ databases">
        <title>Comparative genomics of the ectomycorrhizal sister species Rhizopogon vinicolor and Rhizopogon vesiculosus (Basidiomycota: Boletales) reveals a divergence of the mating type B locus.</title>
        <authorList>
            <consortium name="DOE Joint Genome Institute"/>
            <person name="Mujic A.B."/>
            <person name="Kuo A."/>
            <person name="Tritt A."/>
            <person name="Lipzen A."/>
            <person name="Chen C."/>
            <person name="Johnson J."/>
            <person name="Sharma A."/>
            <person name="Barry K."/>
            <person name="Grigoriev I.V."/>
            <person name="Spatafora J.W."/>
        </authorList>
    </citation>
    <scope>NUCLEOTIDE SEQUENCE [LARGE SCALE GENOMIC DNA]</scope>
    <source>
        <strain evidence="1 2">AM-OR11-026</strain>
    </source>
</reference>
<dbReference type="InterPro" id="IPR036291">
    <property type="entry name" value="NAD(P)-bd_dom_sf"/>
</dbReference>
<accession>A0A1B7NB24</accession>
<dbReference type="OrthoDB" id="9876299at2759"/>
<dbReference type="PANTHER" id="PTHR45458:SF3">
    <property type="entry name" value="CHAIN DEHYDROGENASE (ATSC), PUTATIVE-RELATED"/>
    <property type="match status" value="1"/>
</dbReference>
<dbReference type="FunCoup" id="A0A1B7NB24">
    <property type="interactions" value="107"/>
</dbReference>